<dbReference type="OrthoDB" id="2963168at2759"/>
<name>A0A9P8IZK4_AURME</name>
<dbReference type="Gene3D" id="3.30.420.40">
    <property type="match status" value="1"/>
</dbReference>
<sequence>MSQRPERFMPRTARRDRFVVAVDYGNTFSNAAVTFKGKPDSYDQIPLIRNFPGNVNSEGVPSLSSYDDPPEITFTPGRKRKAAGSSTTISSQAVAKVKHWGFRVDRSKPFIELIKLLLDPYHPLPPWASRDRLQAQIANTGKTAVEVAADFLGLLKNHILQDMKRRYGSVLIDNTDVEWILTVPAVWSDTAKDATLRAAKMAGLGGASTLTLVTEPEAAAIYALKVLEDFTLRVGDHHIICDCGGGTVDLISYVAKQLSPLRLEESVTGSGAICGSAMLNLRFEEVVEQRMGTEAFKMYRETNARGWARCIEEFELRTKRDFDLSDNDPDYPYYITLPGAPDNPDRGIQGNFLILKASDIMEIFRPIVQQIIDLVYDQYNSLVKKGKKPSSVILVGGFGNNLYLFESLKAHFEDIRDFAVLQPPNAWSAIARGAIIHCIEGEGLVRTRIARRHYGVVTRQVYNAKKHDKSVHKVQDPNDGRWYVDNQIDWYVAKGQALPYADAIVRDFYFTSENEFVQESIMMVVCDDDDRPTEFEPTTSTRILCTISPDIRTVPAELWVEWDNEKDNTKFMRLDYGIGMKFTGGNILWDMRVDGVVYGTAAADYE</sequence>
<dbReference type="PANTHER" id="PTHR14187">
    <property type="entry name" value="ALPHA KINASE/ELONGATION FACTOR 2 KINASE"/>
    <property type="match status" value="1"/>
</dbReference>
<dbReference type="InterPro" id="IPR013126">
    <property type="entry name" value="Hsp_70_fam"/>
</dbReference>
<dbReference type="Proteomes" id="UP000779574">
    <property type="component" value="Unassembled WGS sequence"/>
</dbReference>
<keyword evidence="1" id="KW-0547">Nucleotide-binding</keyword>
<accession>A0A9P8IZK4</accession>
<organism evidence="3 4">
    <name type="scientific">Aureobasidium melanogenum</name>
    <name type="common">Aureobasidium pullulans var. melanogenum</name>
    <dbReference type="NCBI Taxonomy" id="46634"/>
    <lineage>
        <taxon>Eukaryota</taxon>
        <taxon>Fungi</taxon>
        <taxon>Dikarya</taxon>
        <taxon>Ascomycota</taxon>
        <taxon>Pezizomycotina</taxon>
        <taxon>Dothideomycetes</taxon>
        <taxon>Dothideomycetidae</taxon>
        <taxon>Dothideales</taxon>
        <taxon>Saccotheciaceae</taxon>
        <taxon>Aureobasidium</taxon>
    </lineage>
</organism>
<dbReference type="Pfam" id="PF00012">
    <property type="entry name" value="HSP70"/>
    <property type="match status" value="1"/>
</dbReference>
<dbReference type="InterPro" id="IPR043129">
    <property type="entry name" value="ATPase_NBD"/>
</dbReference>
<dbReference type="AlphaFoldDB" id="A0A9P8IZK4"/>
<evidence type="ECO:0000256" key="1">
    <source>
        <dbReference type="ARBA" id="ARBA00022741"/>
    </source>
</evidence>
<proteinExistence type="predicted"/>
<dbReference type="PANTHER" id="PTHR14187:SF82">
    <property type="entry name" value="FAMILY CHAPERONE, PUTATIVE (AFU_ORTHOLOGUE AFUA_7G08575)-RELATED"/>
    <property type="match status" value="1"/>
</dbReference>
<protein>
    <submittedName>
        <fullName evidence="3">Actin-like ATPase domain-containing protein</fullName>
    </submittedName>
</protein>
<dbReference type="SUPFAM" id="SSF53067">
    <property type="entry name" value="Actin-like ATPase domain"/>
    <property type="match status" value="2"/>
</dbReference>
<dbReference type="GO" id="GO:0140662">
    <property type="term" value="F:ATP-dependent protein folding chaperone"/>
    <property type="evidence" value="ECO:0007669"/>
    <property type="project" value="InterPro"/>
</dbReference>
<evidence type="ECO:0000256" key="2">
    <source>
        <dbReference type="ARBA" id="ARBA00022840"/>
    </source>
</evidence>
<dbReference type="EMBL" id="JAHFXF010001305">
    <property type="protein sequence ID" value="KAG9670412.1"/>
    <property type="molecule type" value="Genomic_DNA"/>
</dbReference>
<evidence type="ECO:0000313" key="3">
    <source>
        <dbReference type="EMBL" id="KAG9670412.1"/>
    </source>
</evidence>
<feature type="non-terminal residue" evidence="3">
    <location>
        <position position="1"/>
    </location>
</feature>
<reference evidence="3" key="2">
    <citation type="submission" date="2021-08" db="EMBL/GenBank/DDBJ databases">
        <authorList>
            <person name="Gostincar C."/>
            <person name="Sun X."/>
            <person name="Song Z."/>
            <person name="Gunde-Cimerman N."/>
        </authorList>
    </citation>
    <scope>NUCLEOTIDE SEQUENCE</scope>
    <source>
        <strain evidence="3">EXF-9911</strain>
    </source>
</reference>
<reference evidence="3" key="1">
    <citation type="journal article" date="2021" name="J Fungi (Basel)">
        <title>Virulence traits and population genomics of the black yeast Aureobasidium melanogenum.</title>
        <authorList>
            <person name="Cernosa A."/>
            <person name="Sun X."/>
            <person name="Gostincar C."/>
            <person name="Fang C."/>
            <person name="Gunde-Cimerman N."/>
            <person name="Song Z."/>
        </authorList>
    </citation>
    <scope>NUCLEOTIDE SEQUENCE</scope>
    <source>
        <strain evidence="3">EXF-9911</strain>
    </source>
</reference>
<dbReference type="CDD" id="cd10170">
    <property type="entry name" value="ASKHA_NBD_HSP70"/>
    <property type="match status" value="1"/>
</dbReference>
<comment type="caution">
    <text evidence="3">The sequence shown here is derived from an EMBL/GenBank/DDBJ whole genome shotgun (WGS) entry which is preliminary data.</text>
</comment>
<evidence type="ECO:0000313" key="4">
    <source>
        <dbReference type="Proteomes" id="UP000779574"/>
    </source>
</evidence>
<gene>
    <name evidence="3" type="ORF">KCU76_g17096</name>
</gene>
<keyword evidence="2" id="KW-0067">ATP-binding</keyword>
<dbReference type="GO" id="GO:0005524">
    <property type="term" value="F:ATP binding"/>
    <property type="evidence" value="ECO:0007669"/>
    <property type="project" value="UniProtKB-KW"/>
</dbReference>